<organism evidence="10 11">
    <name type="scientific">Rhodamnia argentea</name>
    <dbReference type="NCBI Taxonomy" id="178133"/>
    <lineage>
        <taxon>Eukaryota</taxon>
        <taxon>Viridiplantae</taxon>
        <taxon>Streptophyta</taxon>
        <taxon>Embryophyta</taxon>
        <taxon>Tracheophyta</taxon>
        <taxon>Spermatophyta</taxon>
        <taxon>Magnoliopsida</taxon>
        <taxon>eudicotyledons</taxon>
        <taxon>Gunneridae</taxon>
        <taxon>Pentapetalae</taxon>
        <taxon>rosids</taxon>
        <taxon>malvids</taxon>
        <taxon>Myrtales</taxon>
        <taxon>Myrtaceae</taxon>
        <taxon>Myrtoideae</taxon>
        <taxon>Myrteae</taxon>
        <taxon>Australasian group</taxon>
        <taxon>Rhodamnia</taxon>
    </lineage>
</organism>
<keyword evidence="8" id="KW-0812">Transmembrane</keyword>
<feature type="transmembrane region" description="Helical" evidence="8">
    <location>
        <begin position="14"/>
        <end position="35"/>
    </location>
</feature>
<dbReference type="RefSeq" id="XP_048134546.1">
    <property type="nucleotide sequence ID" value="XM_048278589.1"/>
</dbReference>
<keyword evidence="4" id="KW-0732">Signal</keyword>
<proteinExistence type="inferred from homology"/>
<feature type="transmembrane region" description="Helical" evidence="8">
    <location>
        <begin position="56"/>
        <end position="81"/>
    </location>
</feature>
<keyword evidence="10" id="KW-1185">Reference proteome</keyword>
<evidence type="ECO:0000313" key="11">
    <source>
        <dbReference type="RefSeq" id="XP_048134546.1"/>
    </source>
</evidence>
<dbReference type="PRINTS" id="PR00740">
    <property type="entry name" value="GLHYDRLASE27"/>
</dbReference>
<dbReference type="EC" id="3.2.1.22" evidence="3 7"/>
<dbReference type="Pfam" id="PF17801">
    <property type="entry name" value="Melibiase_C"/>
    <property type="match status" value="1"/>
</dbReference>
<evidence type="ECO:0000256" key="1">
    <source>
        <dbReference type="ARBA" id="ARBA00001255"/>
    </source>
</evidence>
<sequence>MKCQNFPSPRSSTLMASLLLLLSCIYICACTLTLFQRRRRKYRKKKKKIRKATTMAISSTTNRLLCNFMAISMLSLLTVGARCETGARSVRHVDGIGPSLGSYRRRLLDNGLGLTPPMGWNNYNHFPGKLNEKLIGQTANAMVSTGLAALGYEYINLDDCWAELNRDSQGNLVPNATIFPSGMKALAGYIHSKGLKIGIYGDAGTLTCARTMPGSLGYEEQDANTFASWGIDYLKYDNCHNNGTSPQERYTKMSKALLATGRPIFFSLCEWGQAYPATWAGSVGNSWRTTGDIKDNWGSMISKADQNDAWASYAGPGGWNDPDMLEVGNGNMSTEDYRCHFSLWSLAKAPLILGCDIRSMDNDTFELVSNKEVIAVNQDELGIQGKKVKKTGDLEVWSGPLSGNRVAVVLMNRGLSTANVTAEWSDIGLNSSVIFDARDLWEHSTTTSVQNQLDATLDSHACKMYVLTPH</sequence>
<dbReference type="Proteomes" id="UP000827889">
    <property type="component" value="Chromosome 5"/>
</dbReference>
<evidence type="ECO:0000256" key="2">
    <source>
        <dbReference type="ARBA" id="ARBA00009743"/>
    </source>
</evidence>
<evidence type="ECO:0000256" key="6">
    <source>
        <dbReference type="ARBA" id="ARBA00023295"/>
    </source>
</evidence>
<dbReference type="PANTHER" id="PTHR11452:SF37">
    <property type="entry name" value="ALPHA-GALACTOSIDASE"/>
    <property type="match status" value="1"/>
</dbReference>
<evidence type="ECO:0000256" key="8">
    <source>
        <dbReference type="SAM" id="Phobius"/>
    </source>
</evidence>
<feature type="domain" description="Alpha galactosidase C-terminal" evidence="9">
    <location>
        <begin position="391"/>
        <end position="467"/>
    </location>
</feature>
<keyword evidence="5 7" id="KW-0378">Hydrolase</keyword>
<evidence type="ECO:0000256" key="5">
    <source>
        <dbReference type="ARBA" id="ARBA00022801"/>
    </source>
</evidence>
<evidence type="ECO:0000259" key="9">
    <source>
        <dbReference type="Pfam" id="PF17801"/>
    </source>
</evidence>
<dbReference type="Pfam" id="PF16499">
    <property type="entry name" value="Melibiase_2"/>
    <property type="match status" value="1"/>
</dbReference>
<dbReference type="PANTHER" id="PTHR11452">
    <property type="entry name" value="ALPHA-GALACTOSIDASE/ALPHA-N-ACETYLGALACTOSAMINIDASE"/>
    <property type="match status" value="1"/>
</dbReference>
<dbReference type="InterPro" id="IPR000111">
    <property type="entry name" value="Glyco_hydro_27/36_CS"/>
</dbReference>
<keyword evidence="7" id="KW-1015">Disulfide bond</keyword>
<dbReference type="PROSITE" id="PS00512">
    <property type="entry name" value="ALPHA_GALACTOSIDASE"/>
    <property type="match status" value="1"/>
</dbReference>
<dbReference type="SUPFAM" id="SSF51011">
    <property type="entry name" value="Glycosyl hydrolase domain"/>
    <property type="match status" value="1"/>
</dbReference>
<evidence type="ECO:0000256" key="3">
    <source>
        <dbReference type="ARBA" id="ARBA00012755"/>
    </source>
</evidence>
<dbReference type="PROSITE" id="PS51257">
    <property type="entry name" value="PROKAR_LIPOPROTEIN"/>
    <property type="match status" value="1"/>
</dbReference>
<comment type="catalytic activity">
    <reaction evidence="1 7">
        <text>Hydrolysis of terminal, non-reducing alpha-D-galactose residues in alpha-D-galactosides, including galactose oligosaccharides, galactomannans and galactolipids.</text>
        <dbReference type="EC" id="3.2.1.22"/>
    </reaction>
</comment>
<reference evidence="11" key="1">
    <citation type="submission" date="2025-08" db="UniProtKB">
        <authorList>
            <consortium name="RefSeq"/>
        </authorList>
    </citation>
    <scope>IDENTIFICATION</scope>
    <source>
        <tissue evidence="11">Leaf</tissue>
    </source>
</reference>
<keyword evidence="8" id="KW-1133">Transmembrane helix</keyword>
<dbReference type="Gene3D" id="2.60.40.1180">
    <property type="entry name" value="Golgi alpha-mannosidase II"/>
    <property type="match status" value="1"/>
</dbReference>
<comment type="similarity">
    <text evidence="2 7">Belongs to the glycosyl hydrolase 27 family.</text>
</comment>
<gene>
    <name evidence="11" type="primary">LOC115750981</name>
</gene>
<dbReference type="InterPro" id="IPR013785">
    <property type="entry name" value="Aldolase_TIM"/>
</dbReference>
<dbReference type="InterPro" id="IPR017853">
    <property type="entry name" value="GH"/>
</dbReference>
<protein>
    <recommendedName>
        <fullName evidence="3 7">Alpha-galactosidase</fullName>
        <ecNumber evidence="3 7">3.2.1.22</ecNumber>
    </recommendedName>
    <alternativeName>
        <fullName evidence="7">Melibiase</fullName>
    </alternativeName>
</protein>
<dbReference type="InterPro" id="IPR041233">
    <property type="entry name" value="Melibiase_C"/>
</dbReference>
<keyword evidence="8" id="KW-0472">Membrane</keyword>
<keyword evidence="6 7" id="KW-0326">Glycosidase</keyword>
<dbReference type="Gene3D" id="3.20.20.70">
    <property type="entry name" value="Aldolase class I"/>
    <property type="match status" value="1"/>
</dbReference>
<evidence type="ECO:0000256" key="4">
    <source>
        <dbReference type="ARBA" id="ARBA00022729"/>
    </source>
</evidence>
<dbReference type="InterPro" id="IPR002241">
    <property type="entry name" value="Glyco_hydro_27"/>
</dbReference>
<dbReference type="SUPFAM" id="SSF51445">
    <property type="entry name" value="(Trans)glycosidases"/>
    <property type="match status" value="1"/>
</dbReference>
<name>A0ABM3HD82_9MYRT</name>
<accession>A0ABM3HD82</accession>
<dbReference type="GeneID" id="115750981"/>
<dbReference type="InterPro" id="IPR013780">
    <property type="entry name" value="Glyco_hydro_b"/>
</dbReference>
<evidence type="ECO:0000256" key="7">
    <source>
        <dbReference type="RuleBase" id="RU361168"/>
    </source>
</evidence>
<evidence type="ECO:0000313" key="10">
    <source>
        <dbReference type="Proteomes" id="UP000827889"/>
    </source>
</evidence>
<dbReference type="CDD" id="cd14792">
    <property type="entry name" value="GH27"/>
    <property type="match status" value="1"/>
</dbReference>